<feature type="repeat" description="RCC1" evidence="2">
    <location>
        <begin position="84"/>
        <end position="128"/>
    </location>
</feature>
<dbReference type="InterPro" id="IPR009091">
    <property type="entry name" value="RCC1/BLIP-II"/>
</dbReference>
<dbReference type="Gene3D" id="2.130.10.30">
    <property type="entry name" value="Regulator of chromosome condensation 1/beta-lactamase-inhibitor protein II"/>
    <property type="match status" value="2"/>
</dbReference>
<dbReference type="PRINTS" id="PR00633">
    <property type="entry name" value="RCCNDNSATION"/>
</dbReference>
<organism evidence="3 4">
    <name type="scientific">Mucor plumbeus</name>
    <dbReference type="NCBI Taxonomy" id="97098"/>
    <lineage>
        <taxon>Eukaryota</taxon>
        <taxon>Fungi</taxon>
        <taxon>Fungi incertae sedis</taxon>
        <taxon>Mucoromycota</taxon>
        <taxon>Mucoromycotina</taxon>
        <taxon>Mucoromycetes</taxon>
        <taxon>Mucorales</taxon>
        <taxon>Mucorineae</taxon>
        <taxon>Mucoraceae</taxon>
        <taxon>Mucor</taxon>
    </lineage>
</organism>
<gene>
    <name evidence="3" type="ORF">INT46_005438</name>
</gene>
<evidence type="ECO:0000256" key="1">
    <source>
        <dbReference type="ARBA" id="ARBA00022737"/>
    </source>
</evidence>
<dbReference type="InterPro" id="IPR051625">
    <property type="entry name" value="Signaling_Regulatory_Domain"/>
</dbReference>
<evidence type="ECO:0000256" key="2">
    <source>
        <dbReference type="PROSITE-ProRule" id="PRU00235"/>
    </source>
</evidence>
<keyword evidence="1" id="KW-0677">Repeat</keyword>
<accession>A0A8H7QZR3</accession>
<dbReference type="PROSITE" id="PS50012">
    <property type="entry name" value="RCC1_3"/>
    <property type="match status" value="4"/>
</dbReference>
<feature type="repeat" description="RCC1" evidence="2">
    <location>
        <begin position="241"/>
        <end position="291"/>
    </location>
</feature>
<feature type="repeat" description="RCC1" evidence="2">
    <location>
        <begin position="340"/>
        <end position="389"/>
    </location>
</feature>
<comment type="caution">
    <text evidence="3">The sequence shown here is derived from an EMBL/GenBank/DDBJ whole genome shotgun (WGS) entry which is preliminary data.</text>
</comment>
<dbReference type="PANTHER" id="PTHR22872">
    <property type="entry name" value="BTK-BINDING PROTEIN-RELATED"/>
    <property type="match status" value="1"/>
</dbReference>
<dbReference type="InterPro" id="IPR000408">
    <property type="entry name" value="Reg_chr_condens"/>
</dbReference>
<dbReference type="OrthoDB" id="5370059at2759"/>
<protein>
    <submittedName>
        <fullName evidence="3">Uncharacterized protein</fullName>
    </submittedName>
</protein>
<sequence>MISNRLLRTGHRSLHTSTANSTTKTVLYGWGQTQALPLTRGCLDRVLGQPTNLQKEEDYALPLDQTVTHISSGWGHSLLRAQDNSVYAFGLNQSGQLGTETMSHKVDVKDNVKLISCGREHSHIVTENKENGDTHLYSCGNNMYGQLGIGKNKNTAPGQLIKEEKPKLVNFLDKITHITCGLDNTIFSTEKNALYGMGWSADGQLGQGKDDKDVPSQLQLHVQVKKLSSTTDFTLALDVRGNLWTWGNSEYGQGAQGKVIDRILEPLEIKAVDGVIDVAAGGPFSVLLTKDGNVHTCGYGALGLGKHTIQTLKCTQIEGLSNVVKVFAATDYAAAITESGELYTWGLNGPSSRLGTSTCQHLFKPTRINIDRKVIDLSLGTNHALAICA</sequence>
<keyword evidence="4" id="KW-1185">Reference proteome</keyword>
<feature type="repeat" description="RCC1" evidence="2">
    <location>
        <begin position="134"/>
        <end position="191"/>
    </location>
</feature>
<evidence type="ECO:0000313" key="3">
    <source>
        <dbReference type="EMBL" id="KAG2200521.1"/>
    </source>
</evidence>
<proteinExistence type="predicted"/>
<dbReference type="Proteomes" id="UP000650833">
    <property type="component" value="Unassembled WGS sequence"/>
</dbReference>
<dbReference type="AlphaFoldDB" id="A0A8H7QZR3"/>
<name>A0A8H7QZR3_9FUNG</name>
<dbReference type="EMBL" id="JAEPRC010000313">
    <property type="protein sequence ID" value="KAG2200521.1"/>
    <property type="molecule type" value="Genomic_DNA"/>
</dbReference>
<reference evidence="3" key="1">
    <citation type="submission" date="2020-12" db="EMBL/GenBank/DDBJ databases">
        <title>Metabolic potential, ecology and presence of endohyphal bacteria is reflected in genomic diversity of Mucoromycotina.</title>
        <authorList>
            <person name="Muszewska A."/>
            <person name="Okrasinska A."/>
            <person name="Steczkiewicz K."/>
            <person name="Drgas O."/>
            <person name="Orlowska M."/>
            <person name="Perlinska-Lenart U."/>
            <person name="Aleksandrzak-Piekarczyk T."/>
            <person name="Szatraj K."/>
            <person name="Zielenkiewicz U."/>
            <person name="Pilsyk S."/>
            <person name="Malc E."/>
            <person name="Mieczkowski P."/>
            <person name="Kruszewska J.S."/>
            <person name="Biernat P."/>
            <person name="Pawlowska J."/>
        </authorList>
    </citation>
    <scope>NUCLEOTIDE SEQUENCE</scope>
    <source>
        <strain evidence="3">CBS 226.32</strain>
    </source>
</reference>
<feature type="non-terminal residue" evidence="3">
    <location>
        <position position="1"/>
    </location>
</feature>
<dbReference type="PANTHER" id="PTHR22872:SF10">
    <property type="entry name" value="ULTRAVIOLET-B RECEPTOR UVR8"/>
    <property type="match status" value="1"/>
</dbReference>
<dbReference type="Pfam" id="PF00415">
    <property type="entry name" value="RCC1"/>
    <property type="match status" value="2"/>
</dbReference>
<evidence type="ECO:0000313" key="4">
    <source>
        <dbReference type="Proteomes" id="UP000650833"/>
    </source>
</evidence>
<dbReference type="Pfam" id="PF13540">
    <property type="entry name" value="RCC1_2"/>
    <property type="match status" value="2"/>
</dbReference>
<dbReference type="SUPFAM" id="SSF50985">
    <property type="entry name" value="RCC1/BLIP-II"/>
    <property type="match status" value="1"/>
</dbReference>